<sequence>MSSIYDDEYHLPQLDKVHDFPSAREAPEEGLVAFGGDLNPNRILKAYQEGIFPWYSPEDPLLWWSPNPRLVLFPKNFKTNKSFKRVLRNKGFEVRFDQNFEAVISHCGDVPREGQEGTWLSDEMKEAYIELHQMGFAHSVETYYEGKLVGGLYGLALGRGFFGESMFSLMSNASRISLYVLSDICVKKSYDFIDCQVETPHLLNWGATLIERDVFLDLLEDTVEKETDFGSWRDWSWEYVE</sequence>
<protein>
    <recommendedName>
        <fullName evidence="11 15">Leucyl/phenylalanyl-tRNA--protein transferase</fullName>
        <ecNumber evidence="10 15">2.3.2.6</ecNumber>
    </recommendedName>
    <alternativeName>
        <fullName evidence="12 15">L/F-transferase</fullName>
    </alternativeName>
    <alternativeName>
        <fullName evidence="13 15">Leucyltransferase</fullName>
    </alternativeName>
    <alternativeName>
        <fullName evidence="14 15">Phenyalanyltransferase</fullName>
    </alternativeName>
</protein>
<gene>
    <name evidence="15" type="primary">aat</name>
    <name evidence="16" type="ORF">HELGO_WM2374</name>
</gene>
<comment type="catalytic activity">
    <reaction evidence="7 15">
        <text>N-terminal L-lysyl-[protein] + L-leucyl-tRNA(Leu) = N-terminal L-leucyl-L-lysyl-[protein] + tRNA(Leu) + H(+)</text>
        <dbReference type="Rhea" id="RHEA:12340"/>
        <dbReference type="Rhea" id="RHEA-COMP:9613"/>
        <dbReference type="Rhea" id="RHEA-COMP:9622"/>
        <dbReference type="Rhea" id="RHEA-COMP:12670"/>
        <dbReference type="Rhea" id="RHEA-COMP:12671"/>
        <dbReference type="ChEBI" id="CHEBI:15378"/>
        <dbReference type="ChEBI" id="CHEBI:65249"/>
        <dbReference type="ChEBI" id="CHEBI:78442"/>
        <dbReference type="ChEBI" id="CHEBI:78494"/>
        <dbReference type="ChEBI" id="CHEBI:133043"/>
        <dbReference type="EC" id="2.3.2.6"/>
    </reaction>
</comment>
<evidence type="ECO:0000256" key="13">
    <source>
        <dbReference type="ARBA" id="ARBA00077165"/>
    </source>
</evidence>
<dbReference type="InterPro" id="IPR004616">
    <property type="entry name" value="Leu/Phe-tRNA_Trfase"/>
</dbReference>
<dbReference type="NCBIfam" id="TIGR00667">
    <property type="entry name" value="aat"/>
    <property type="match status" value="1"/>
</dbReference>
<evidence type="ECO:0000256" key="5">
    <source>
        <dbReference type="ARBA" id="ARBA00050607"/>
    </source>
</evidence>
<reference evidence="16" key="1">
    <citation type="submission" date="2020-01" db="EMBL/GenBank/DDBJ databases">
        <authorList>
            <person name="Meier V. D."/>
            <person name="Meier V D."/>
        </authorList>
    </citation>
    <scope>NUCLEOTIDE SEQUENCE</scope>
    <source>
        <strain evidence="16">HLG_WM_MAG_06</strain>
    </source>
</reference>
<dbReference type="GO" id="GO:0008914">
    <property type="term" value="F:leucyl-tRNA--protein transferase activity"/>
    <property type="evidence" value="ECO:0007669"/>
    <property type="project" value="UniProtKB-UniRule"/>
</dbReference>
<evidence type="ECO:0000256" key="3">
    <source>
        <dbReference type="ARBA" id="ARBA00022679"/>
    </source>
</evidence>
<proteinExistence type="inferred from homology"/>
<evidence type="ECO:0000313" key="16">
    <source>
        <dbReference type="EMBL" id="CAA6798921.1"/>
    </source>
</evidence>
<keyword evidence="3 15" id="KW-0808">Transferase</keyword>
<dbReference type="Gene3D" id="3.40.630.70">
    <property type="entry name" value="Leucyl/phenylalanyl-tRNA-protein transferase, C-terminal domain"/>
    <property type="match status" value="1"/>
</dbReference>
<comment type="subcellular location">
    <subcellularLocation>
        <location evidence="1 15">Cytoplasm</location>
    </subcellularLocation>
</comment>
<dbReference type="FunFam" id="3.30.70.3550:FF:000001">
    <property type="entry name" value="Leucyl/phenylalanyl-tRNA--protein transferase"/>
    <property type="match status" value="1"/>
</dbReference>
<evidence type="ECO:0000256" key="1">
    <source>
        <dbReference type="ARBA" id="ARBA00004496"/>
    </source>
</evidence>
<evidence type="ECO:0000256" key="2">
    <source>
        <dbReference type="ARBA" id="ARBA00022490"/>
    </source>
</evidence>
<evidence type="ECO:0000256" key="15">
    <source>
        <dbReference type="HAMAP-Rule" id="MF_00688"/>
    </source>
</evidence>
<dbReference type="AlphaFoldDB" id="A0A6S6RYL5"/>
<evidence type="ECO:0000256" key="8">
    <source>
        <dbReference type="ARBA" id="ARBA00054043"/>
    </source>
</evidence>
<comment type="similarity">
    <text evidence="9 15">Belongs to the L/F-transferase family.</text>
</comment>
<dbReference type="HAMAP" id="MF_00688">
    <property type="entry name" value="Leu_Phe_trans"/>
    <property type="match status" value="1"/>
</dbReference>
<evidence type="ECO:0000256" key="12">
    <source>
        <dbReference type="ARBA" id="ARBA00077136"/>
    </source>
</evidence>
<dbReference type="SUPFAM" id="SSF55729">
    <property type="entry name" value="Acyl-CoA N-acyltransferases (Nat)"/>
    <property type="match status" value="1"/>
</dbReference>
<evidence type="ECO:0000256" key="14">
    <source>
        <dbReference type="ARBA" id="ARBA00083640"/>
    </source>
</evidence>
<organism evidence="16">
    <name type="scientific">uncultured Sulfurovum sp</name>
    <dbReference type="NCBI Taxonomy" id="269237"/>
    <lineage>
        <taxon>Bacteria</taxon>
        <taxon>Pseudomonadati</taxon>
        <taxon>Campylobacterota</taxon>
        <taxon>Epsilonproteobacteria</taxon>
        <taxon>Campylobacterales</taxon>
        <taxon>Sulfurovaceae</taxon>
        <taxon>Sulfurovum</taxon>
        <taxon>environmental samples</taxon>
    </lineage>
</organism>
<dbReference type="PANTHER" id="PTHR30098">
    <property type="entry name" value="LEUCYL/PHENYLALANYL-TRNA--PROTEIN TRANSFERASE"/>
    <property type="match status" value="1"/>
</dbReference>
<evidence type="ECO:0000256" key="6">
    <source>
        <dbReference type="ARBA" id="ARBA00050652"/>
    </source>
</evidence>
<dbReference type="GO" id="GO:0005737">
    <property type="term" value="C:cytoplasm"/>
    <property type="evidence" value="ECO:0007669"/>
    <property type="project" value="UniProtKB-SubCell"/>
</dbReference>
<evidence type="ECO:0000256" key="9">
    <source>
        <dbReference type="ARBA" id="ARBA00061535"/>
    </source>
</evidence>
<evidence type="ECO:0000256" key="7">
    <source>
        <dbReference type="ARBA" id="ARBA00051538"/>
    </source>
</evidence>
<comment type="catalytic activity">
    <reaction evidence="5 15">
        <text>L-phenylalanyl-tRNA(Phe) + an N-terminal L-alpha-aminoacyl-[protein] = an N-terminal L-phenylalanyl-L-alpha-aminoacyl-[protein] + tRNA(Phe)</text>
        <dbReference type="Rhea" id="RHEA:43632"/>
        <dbReference type="Rhea" id="RHEA-COMP:9668"/>
        <dbReference type="Rhea" id="RHEA-COMP:9699"/>
        <dbReference type="Rhea" id="RHEA-COMP:10636"/>
        <dbReference type="Rhea" id="RHEA-COMP:10637"/>
        <dbReference type="ChEBI" id="CHEBI:78442"/>
        <dbReference type="ChEBI" id="CHEBI:78531"/>
        <dbReference type="ChEBI" id="CHEBI:78597"/>
        <dbReference type="ChEBI" id="CHEBI:83561"/>
        <dbReference type="EC" id="2.3.2.6"/>
    </reaction>
</comment>
<evidence type="ECO:0000256" key="10">
    <source>
        <dbReference type="ARBA" id="ARBA00066767"/>
    </source>
</evidence>
<dbReference type="EC" id="2.3.2.6" evidence="10 15"/>
<dbReference type="GO" id="GO:0030163">
    <property type="term" value="P:protein catabolic process"/>
    <property type="evidence" value="ECO:0007669"/>
    <property type="project" value="UniProtKB-UniRule"/>
</dbReference>
<keyword evidence="4 15" id="KW-0012">Acyltransferase</keyword>
<dbReference type="Gene3D" id="3.30.70.3550">
    <property type="entry name" value="Leucyl/phenylalanyl-tRNA-protein transferase, N-terminal domain"/>
    <property type="match status" value="1"/>
</dbReference>
<dbReference type="EMBL" id="CACVAP010000011">
    <property type="protein sequence ID" value="CAA6798921.1"/>
    <property type="molecule type" value="Genomic_DNA"/>
</dbReference>
<dbReference type="PANTHER" id="PTHR30098:SF2">
    <property type="entry name" value="LEUCYL_PHENYLALANYL-TRNA--PROTEIN TRANSFERASE"/>
    <property type="match status" value="1"/>
</dbReference>
<comment type="catalytic activity">
    <reaction evidence="6 15">
        <text>N-terminal L-arginyl-[protein] + L-leucyl-tRNA(Leu) = N-terminal L-leucyl-L-arginyl-[protein] + tRNA(Leu) + H(+)</text>
        <dbReference type="Rhea" id="RHEA:50416"/>
        <dbReference type="Rhea" id="RHEA-COMP:9613"/>
        <dbReference type="Rhea" id="RHEA-COMP:9622"/>
        <dbReference type="Rhea" id="RHEA-COMP:12672"/>
        <dbReference type="Rhea" id="RHEA-COMP:12673"/>
        <dbReference type="ChEBI" id="CHEBI:15378"/>
        <dbReference type="ChEBI" id="CHEBI:64719"/>
        <dbReference type="ChEBI" id="CHEBI:78442"/>
        <dbReference type="ChEBI" id="CHEBI:78494"/>
        <dbReference type="ChEBI" id="CHEBI:133044"/>
        <dbReference type="EC" id="2.3.2.6"/>
    </reaction>
</comment>
<name>A0A6S6RYL5_9BACT</name>
<evidence type="ECO:0000256" key="4">
    <source>
        <dbReference type="ARBA" id="ARBA00023315"/>
    </source>
</evidence>
<dbReference type="InterPro" id="IPR042221">
    <property type="entry name" value="Leu/Phe-tRNA_Trfase_N"/>
</dbReference>
<accession>A0A6S6RYL5</accession>
<keyword evidence="2 15" id="KW-0963">Cytoplasm</keyword>
<dbReference type="InterPro" id="IPR042203">
    <property type="entry name" value="Leu/Phe-tRNA_Trfase_C"/>
</dbReference>
<evidence type="ECO:0000256" key="11">
    <source>
        <dbReference type="ARBA" id="ARBA00074372"/>
    </source>
</evidence>
<dbReference type="Pfam" id="PF03588">
    <property type="entry name" value="Leu_Phe_trans"/>
    <property type="match status" value="1"/>
</dbReference>
<comment type="function">
    <text evidence="8 15">Functions in the N-end rule pathway of protein degradation where it conjugates Leu, Phe and, less efficiently, Met from aminoacyl-tRNAs to the N-termini of proteins containing an N-terminal arginine or lysine.</text>
</comment>
<dbReference type="InterPro" id="IPR016181">
    <property type="entry name" value="Acyl_CoA_acyltransferase"/>
</dbReference>